<reference evidence="2 3" key="1">
    <citation type="submission" date="2014-04" db="EMBL/GenBank/DDBJ databases">
        <authorList>
            <person name="Sears C."/>
            <person name="Carroll K."/>
            <person name="Sack B.R."/>
            <person name="Qadri F."/>
            <person name="Myers L.L."/>
            <person name="Chung G.-T."/>
            <person name="Escheverria P."/>
            <person name="Fraser C.M."/>
            <person name="Sadzewicz L."/>
            <person name="Shefchek K.A."/>
            <person name="Tallon L."/>
            <person name="Das S.P."/>
            <person name="Daugherty S."/>
            <person name="Mongodin E.F."/>
        </authorList>
    </citation>
    <scope>NUCLEOTIDE SEQUENCE [LARGE SCALE GENOMIC DNA]</scope>
    <source>
        <strain evidence="2 3">3975 RP4</strain>
    </source>
</reference>
<evidence type="ECO:0000256" key="1">
    <source>
        <dbReference type="SAM" id="Coils"/>
    </source>
</evidence>
<dbReference type="AlphaFoldDB" id="A0A069S5C5"/>
<feature type="coiled-coil region" evidence="1">
    <location>
        <begin position="135"/>
        <end position="169"/>
    </location>
</feature>
<accession>A0A069S5C5</accession>
<name>A0A069S5C5_PHOVU</name>
<organism evidence="2 3">
    <name type="scientific">Phocaeicola vulgatus str. 3975 RP4</name>
    <dbReference type="NCBI Taxonomy" id="1339352"/>
    <lineage>
        <taxon>Bacteria</taxon>
        <taxon>Pseudomonadati</taxon>
        <taxon>Bacteroidota</taxon>
        <taxon>Bacteroidia</taxon>
        <taxon>Bacteroidales</taxon>
        <taxon>Bacteroidaceae</taxon>
        <taxon>Phocaeicola</taxon>
    </lineage>
</organism>
<dbReference type="Proteomes" id="UP000027661">
    <property type="component" value="Unassembled WGS sequence"/>
</dbReference>
<dbReference type="RefSeq" id="WP_032953452.1">
    <property type="nucleotide sequence ID" value="NZ_JNHM01000135.1"/>
</dbReference>
<comment type="caution">
    <text evidence="2">The sequence shown here is derived from an EMBL/GenBank/DDBJ whole genome shotgun (WGS) entry which is preliminary data.</text>
</comment>
<sequence length="180" mass="20054">MFQSLRTNNQLYILHKDANPFIEYGPVVSVSAPKPKYPMASPMGQLPQMEMVVDVVVCINGQNTTFQNLPAGMDIADFGQNGNIVVSCSRDAMNNEVASMKQKSIDIINSMDFHNSVIAGCDKMLTLLNPEFAEKQRQEQEISSLKGQMAEMSKNMSDLMDLNKRLMEQLGVVETSKTKK</sequence>
<evidence type="ECO:0000313" key="2">
    <source>
        <dbReference type="EMBL" id="KDS45797.1"/>
    </source>
</evidence>
<dbReference type="EMBL" id="JNHM01000135">
    <property type="protein sequence ID" value="KDS45797.1"/>
    <property type="molecule type" value="Genomic_DNA"/>
</dbReference>
<protein>
    <submittedName>
        <fullName evidence="2">Uncharacterized protein</fullName>
    </submittedName>
</protein>
<keyword evidence="1" id="KW-0175">Coiled coil</keyword>
<dbReference type="PATRIC" id="fig|1339352.3.peg.3543"/>
<evidence type="ECO:0000313" key="3">
    <source>
        <dbReference type="Proteomes" id="UP000027661"/>
    </source>
</evidence>
<proteinExistence type="predicted"/>
<gene>
    <name evidence="2" type="ORF">M099_3773</name>
</gene>